<name>M1UUQ4_9CORY</name>
<feature type="region of interest" description="Disordered" evidence="1">
    <location>
        <begin position="372"/>
        <end position="397"/>
    </location>
</feature>
<proteinExistence type="predicted"/>
<sequence>MPCILSTMPENHSQNPQFSTLKTPGELLANVPGILGFYPSESLVFITLFHQQTATRFDLGPVLRIDIDHPQLLNEVGKTLTHLNPDLTFCFIVSADHPLDKIEEIAEHLFRINKKDAPEIIGCWYTKGIFSGEPYQLVFGPTEEALDVCDYGISKWEAGTIAPIMSAIATSKLLENGQLPEASRSDAYSVFEETSEFLSLEEIQDLRERASRLGHDIEEAIECDPLGGAYEAALDKFQELIDQLKTYEDSLTAEMIMQKPELLRDGGAFFSRIILRDSILHHCVESPRQTAALCLAIGRTFSGEIRANALCLYALSVIALDLGMKAIPALDAALRSAPRHNLSDLLRRGMMEGYSKGLIDACMKGNRAVKKQFSPAGGNKRQGKAKQPQQKKSAEAA</sequence>
<dbReference type="eggNOG" id="ENOG502ZG6B">
    <property type="taxonomic scope" value="Bacteria"/>
</dbReference>
<dbReference type="Proteomes" id="UP000011760">
    <property type="component" value="Chromosome"/>
</dbReference>
<dbReference type="InterPro" id="IPR025447">
    <property type="entry name" value="DUF4192"/>
</dbReference>
<gene>
    <name evidence="2" type="ORF">H924_08050</name>
</gene>
<organism evidence="2 3">
    <name type="scientific">Corynebacterium callunae DSM 20147</name>
    <dbReference type="NCBI Taxonomy" id="1121353"/>
    <lineage>
        <taxon>Bacteria</taxon>
        <taxon>Bacillati</taxon>
        <taxon>Actinomycetota</taxon>
        <taxon>Actinomycetes</taxon>
        <taxon>Mycobacteriales</taxon>
        <taxon>Corynebacteriaceae</taxon>
        <taxon>Corynebacterium</taxon>
    </lineage>
</organism>
<dbReference type="HOGENOM" id="CLU_064674_0_0_11"/>
<evidence type="ECO:0008006" key="4">
    <source>
        <dbReference type="Google" id="ProtNLM"/>
    </source>
</evidence>
<protein>
    <recommendedName>
        <fullName evidence="4">DUF4192 domain-containing protein</fullName>
    </recommendedName>
</protein>
<evidence type="ECO:0000313" key="2">
    <source>
        <dbReference type="EMBL" id="AGG67052.1"/>
    </source>
</evidence>
<reference evidence="2 3" key="1">
    <citation type="submission" date="2013-02" db="EMBL/GenBank/DDBJ databases">
        <title>The complete genome sequence of Corynebacterium callunae DSM 20147.</title>
        <authorList>
            <person name="Ruckert C."/>
            <person name="Albersmeier A."/>
            <person name="Kalinowski J."/>
        </authorList>
    </citation>
    <scope>NUCLEOTIDE SEQUENCE [LARGE SCALE GENOMIC DNA]</scope>
    <source>
        <strain evidence="2 3">DSM 20147</strain>
    </source>
</reference>
<accession>M1UUQ4</accession>
<dbReference type="AlphaFoldDB" id="M1UUQ4"/>
<dbReference type="PATRIC" id="fig|1121353.3.peg.1641"/>
<dbReference type="KEGG" id="ccn:H924_08050"/>
<dbReference type="Pfam" id="PF13830">
    <property type="entry name" value="DUF4192"/>
    <property type="match status" value="1"/>
</dbReference>
<evidence type="ECO:0000256" key="1">
    <source>
        <dbReference type="SAM" id="MobiDB-lite"/>
    </source>
</evidence>
<dbReference type="EMBL" id="CP004354">
    <property type="protein sequence ID" value="AGG67052.1"/>
    <property type="molecule type" value="Genomic_DNA"/>
</dbReference>
<evidence type="ECO:0000313" key="3">
    <source>
        <dbReference type="Proteomes" id="UP000011760"/>
    </source>
</evidence>
<keyword evidence="3" id="KW-1185">Reference proteome</keyword>